<organism evidence="2 3">
    <name type="scientific">Pleurodeles waltl</name>
    <name type="common">Iberian ribbed newt</name>
    <dbReference type="NCBI Taxonomy" id="8319"/>
    <lineage>
        <taxon>Eukaryota</taxon>
        <taxon>Metazoa</taxon>
        <taxon>Chordata</taxon>
        <taxon>Craniata</taxon>
        <taxon>Vertebrata</taxon>
        <taxon>Euteleostomi</taxon>
        <taxon>Amphibia</taxon>
        <taxon>Batrachia</taxon>
        <taxon>Caudata</taxon>
        <taxon>Salamandroidea</taxon>
        <taxon>Salamandridae</taxon>
        <taxon>Pleurodelinae</taxon>
        <taxon>Pleurodeles</taxon>
    </lineage>
</organism>
<keyword evidence="3" id="KW-1185">Reference proteome</keyword>
<dbReference type="EMBL" id="JANPWB010000015">
    <property type="protein sequence ID" value="KAJ1092808.1"/>
    <property type="molecule type" value="Genomic_DNA"/>
</dbReference>
<sequence>MGAQGPVGALPIQPLRGGLPGHRPRSLAAQVPEDEARIGALTPGPARALDWGLAGAPEPKPAGEASLGLVNSRQAGGRERPPQGPAGSWLGLSEHSHA</sequence>
<name>A0AAV7LTE6_PLEWA</name>
<reference evidence="2" key="1">
    <citation type="journal article" date="2022" name="bioRxiv">
        <title>Sequencing and chromosome-scale assembly of the giantPleurodeles waltlgenome.</title>
        <authorList>
            <person name="Brown T."/>
            <person name="Elewa A."/>
            <person name="Iarovenko S."/>
            <person name="Subramanian E."/>
            <person name="Araus A.J."/>
            <person name="Petzold A."/>
            <person name="Susuki M."/>
            <person name="Suzuki K.-i.T."/>
            <person name="Hayashi T."/>
            <person name="Toyoda A."/>
            <person name="Oliveira C."/>
            <person name="Osipova E."/>
            <person name="Leigh N.D."/>
            <person name="Simon A."/>
            <person name="Yun M.H."/>
        </authorList>
    </citation>
    <scope>NUCLEOTIDE SEQUENCE</scope>
    <source>
        <strain evidence="2">20211129_DDA</strain>
        <tissue evidence="2">Liver</tissue>
    </source>
</reference>
<accession>A0AAV7LTE6</accession>
<evidence type="ECO:0000256" key="1">
    <source>
        <dbReference type="SAM" id="MobiDB-lite"/>
    </source>
</evidence>
<feature type="compositionally biased region" description="Low complexity" evidence="1">
    <location>
        <begin position="54"/>
        <end position="65"/>
    </location>
</feature>
<dbReference type="Proteomes" id="UP001066276">
    <property type="component" value="Chromosome 11"/>
</dbReference>
<feature type="region of interest" description="Disordered" evidence="1">
    <location>
        <begin position="1"/>
        <end position="27"/>
    </location>
</feature>
<feature type="region of interest" description="Disordered" evidence="1">
    <location>
        <begin position="53"/>
        <end position="98"/>
    </location>
</feature>
<proteinExistence type="predicted"/>
<protein>
    <submittedName>
        <fullName evidence="2">Uncharacterized protein</fullName>
    </submittedName>
</protein>
<comment type="caution">
    <text evidence="2">The sequence shown here is derived from an EMBL/GenBank/DDBJ whole genome shotgun (WGS) entry which is preliminary data.</text>
</comment>
<dbReference type="AlphaFoldDB" id="A0AAV7LTE6"/>
<gene>
    <name evidence="2" type="ORF">NDU88_005918</name>
</gene>
<evidence type="ECO:0000313" key="2">
    <source>
        <dbReference type="EMBL" id="KAJ1092808.1"/>
    </source>
</evidence>
<evidence type="ECO:0000313" key="3">
    <source>
        <dbReference type="Proteomes" id="UP001066276"/>
    </source>
</evidence>